<dbReference type="EMBL" id="JARIHO010000092">
    <property type="protein sequence ID" value="KAJ7306680.1"/>
    <property type="molecule type" value="Genomic_DNA"/>
</dbReference>
<comment type="caution">
    <text evidence="2">The sequence shown here is derived from an EMBL/GenBank/DDBJ whole genome shotgun (WGS) entry which is preliminary data.</text>
</comment>
<accession>A0AAD6Z4A5</accession>
<evidence type="ECO:0000256" key="1">
    <source>
        <dbReference type="SAM" id="MobiDB-lite"/>
    </source>
</evidence>
<gene>
    <name evidence="2" type="ORF">DFH08DRAFT_1054345</name>
</gene>
<feature type="region of interest" description="Disordered" evidence="1">
    <location>
        <begin position="1"/>
        <end position="110"/>
    </location>
</feature>
<proteinExistence type="predicted"/>
<evidence type="ECO:0000313" key="2">
    <source>
        <dbReference type="EMBL" id="KAJ7306680.1"/>
    </source>
</evidence>
<protein>
    <submittedName>
        <fullName evidence="2">Uncharacterized protein</fullName>
    </submittedName>
</protein>
<reference evidence="2" key="1">
    <citation type="submission" date="2023-03" db="EMBL/GenBank/DDBJ databases">
        <title>Massive genome expansion in bonnet fungi (Mycena s.s.) driven by repeated elements and novel gene families across ecological guilds.</title>
        <authorList>
            <consortium name="Lawrence Berkeley National Laboratory"/>
            <person name="Harder C.B."/>
            <person name="Miyauchi S."/>
            <person name="Viragh M."/>
            <person name="Kuo A."/>
            <person name="Thoen E."/>
            <person name="Andreopoulos B."/>
            <person name="Lu D."/>
            <person name="Skrede I."/>
            <person name="Drula E."/>
            <person name="Henrissat B."/>
            <person name="Morin E."/>
            <person name="Kohler A."/>
            <person name="Barry K."/>
            <person name="LaButti K."/>
            <person name="Morin E."/>
            <person name="Salamov A."/>
            <person name="Lipzen A."/>
            <person name="Mereny Z."/>
            <person name="Hegedus B."/>
            <person name="Baldrian P."/>
            <person name="Stursova M."/>
            <person name="Weitz H."/>
            <person name="Taylor A."/>
            <person name="Grigoriev I.V."/>
            <person name="Nagy L.G."/>
            <person name="Martin F."/>
            <person name="Kauserud H."/>
        </authorList>
    </citation>
    <scope>NUCLEOTIDE SEQUENCE</scope>
    <source>
        <strain evidence="2">CBHHK002</strain>
    </source>
</reference>
<organism evidence="2 3">
    <name type="scientific">Mycena albidolilacea</name>
    <dbReference type="NCBI Taxonomy" id="1033008"/>
    <lineage>
        <taxon>Eukaryota</taxon>
        <taxon>Fungi</taxon>
        <taxon>Dikarya</taxon>
        <taxon>Basidiomycota</taxon>
        <taxon>Agaricomycotina</taxon>
        <taxon>Agaricomycetes</taxon>
        <taxon>Agaricomycetidae</taxon>
        <taxon>Agaricales</taxon>
        <taxon>Marasmiineae</taxon>
        <taxon>Mycenaceae</taxon>
        <taxon>Mycena</taxon>
    </lineage>
</organism>
<sequence>MSPEQFHGHSSPLAAPETITDASVDVVNSTRKRASSDADETSPPAKRGRGRPRKTANADVPAKPKASAPPAKPKAKTKTKAAKKDKSNEENLPPAIDIVDSDDELEKNEEGKPRYWTAEEKTCVFEFFLGLDADAERRFNQHKVNPGHVYKRASELFDGARSADSIKSLYARSLETFTWMRAFNNFTGNGGGDPDSDDPEGILKGKIAAARGSGVHVGALKPATITEWEKNGWYELFNNRLGASAKIARPIARSSASAISDLDDDDDHDNSSSDANIDPELRKAALRVPKTPAAIVSEPKHTPSSAFRKQINSSFSGLGDFMKVKMVAEEKKATMLDAKLALDRERLEMDKAKGKIDMAEGFSPCRVRARKSRSV</sequence>
<keyword evidence="3" id="KW-1185">Reference proteome</keyword>
<name>A0AAD6Z4A5_9AGAR</name>
<feature type="compositionally biased region" description="Low complexity" evidence="1">
    <location>
        <begin position="58"/>
        <end position="69"/>
    </location>
</feature>
<evidence type="ECO:0000313" key="3">
    <source>
        <dbReference type="Proteomes" id="UP001218218"/>
    </source>
</evidence>
<dbReference type="AlphaFoldDB" id="A0AAD6Z4A5"/>
<feature type="region of interest" description="Disordered" evidence="1">
    <location>
        <begin position="259"/>
        <end position="280"/>
    </location>
</feature>
<dbReference type="Proteomes" id="UP001218218">
    <property type="component" value="Unassembled WGS sequence"/>
</dbReference>